<feature type="signal peptide" evidence="2">
    <location>
        <begin position="1"/>
        <end position="22"/>
    </location>
</feature>
<name>A0ABU1YM38_ROSSA</name>
<protein>
    <submittedName>
        <fullName evidence="4">Uncharacterized protein YaiL (DUF2058 family)</fullName>
    </submittedName>
</protein>
<accession>A0ABU1YM38</accession>
<dbReference type="Proteomes" id="UP001180453">
    <property type="component" value="Unassembled WGS sequence"/>
</dbReference>
<organism evidence="4 5">
    <name type="scientific">Roseateles saccharophilus</name>
    <name type="common">Pseudomonas saccharophila</name>
    <dbReference type="NCBI Taxonomy" id="304"/>
    <lineage>
        <taxon>Bacteria</taxon>
        <taxon>Pseudomonadati</taxon>
        <taxon>Pseudomonadota</taxon>
        <taxon>Betaproteobacteria</taxon>
        <taxon>Burkholderiales</taxon>
        <taxon>Sphaerotilaceae</taxon>
        <taxon>Roseateles</taxon>
    </lineage>
</organism>
<evidence type="ECO:0000313" key="5">
    <source>
        <dbReference type="Proteomes" id="UP001180453"/>
    </source>
</evidence>
<feature type="region of interest" description="Disordered" evidence="1">
    <location>
        <begin position="42"/>
        <end position="65"/>
    </location>
</feature>
<keyword evidence="2" id="KW-0732">Signal</keyword>
<evidence type="ECO:0000313" key="4">
    <source>
        <dbReference type="EMBL" id="MDR7269924.1"/>
    </source>
</evidence>
<keyword evidence="5" id="KW-1185">Reference proteome</keyword>
<sequence>MTLARASWAALALLSLLGSAWADGGGVYKCRKPDGTVAFSDRPCPEADSTQIARSGPKAPDASQFMSPRCLRLREQLNQAGSDGSTDEATRQQLDYRYQRDCYAEEQEANEKVHQLLEEARNRSLEERQLLAENKARQRLEFSQCVELRNNLRARRARQAEMNAGERADLERLSAAFDQRCRGL</sequence>
<dbReference type="InterPro" id="IPR025392">
    <property type="entry name" value="DUF4124"/>
</dbReference>
<dbReference type="Pfam" id="PF13511">
    <property type="entry name" value="DUF4124"/>
    <property type="match status" value="1"/>
</dbReference>
<reference evidence="4 5" key="1">
    <citation type="submission" date="2023-07" db="EMBL/GenBank/DDBJ databases">
        <title>Sorghum-associated microbial communities from plants grown in Nebraska, USA.</title>
        <authorList>
            <person name="Schachtman D."/>
        </authorList>
    </citation>
    <scope>NUCLEOTIDE SEQUENCE [LARGE SCALE GENOMIC DNA]</scope>
    <source>
        <strain evidence="4 5">BE314</strain>
    </source>
</reference>
<feature type="chain" id="PRO_5046864889" evidence="2">
    <location>
        <begin position="23"/>
        <end position="184"/>
    </location>
</feature>
<evidence type="ECO:0000256" key="2">
    <source>
        <dbReference type="SAM" id="SignalP"/>
    </source>
</evidence>
<evidence type="ECO:0000259" key="3">
    <source>
        <dbReference type="Pfam" id="PF13511"/>
    </source>
</evidence>
<comment type="caution">
    <text evidence="4">The sequence shown here is derived from an EMBL/GenBank/DDBJ whole genome shotgun (WGS) entry which is preliminary data.</text>
</comment>
<evidence type="ECO:0000256" key="1">
    <source>
        <dbReference type="SAM" id="MobiDB-lite"/>
    </source>
</evidence>
<gene>
    <name evidence="4" type="ORF">J2X20_002582</name>
</gene>
<dbReference type="EMBL" id="JAVDXU010000002">
    <property type="protein sequence ID" value="MDR7269924.1"/>
    <property type="molecule type" value="Genomic_DNA"/>
</dbReference>
<dbReference type="RefSeq" id="WP_310265300.1">
    <property type="nucleotide sequence ID" value="NZ_JAVDXU010000002.1"/>
</dbReference>
<proteinExistence type="predicted"/>
<feature type="domain" description="DUF4124" evidence="3">
    <location>
        <begin position="15"/>
        <end position="62"/>
    </location>
</feature>